<feature type="compositionally biased region" description="Low complexity" evidence="1">
    <location>
        <begin position="12"/>
        <end position="32"/>
    </location>
</feature>
<name>A0A5C3Q7C7_9AGAR</name>
<evidence type="ECO:0000313" key="2">
    <source>
        <dbReference type="EMBL" id="TFK96949.1"/>
    </source>
</evidence>
<reference evidence="2 3" key="1">
    <citation type="journal article" date="2019" name="Nat. Ecol. Evol.">
        <title>Megaphylogeny resolves global patterns of mushroom evolution.</title>
        <authorList>
            <person name="Varga T."/>
            <person name="Krizsan K."/>
            <person name="Foldi C."/>
            <person name="Dima B."/>
            <person name="Sanchez-Garcia M."/>
            <person name="Sanchez-Ramirez S."/>
            <person name="Szollosi G.J."/>
            <person name="Szarkandi J.G."/>
            <person name="Papp V."/>
            <person name="Albert L."/>
            <person name="Andreopoulos W."/>
            <person name="Angelini C."/>
            <person name="Antonin V."/>
            <person name="Barry K.W."/>
            <person name="Bougher N.L."/>
            <person name="Buchanan P."/>
            <person name="Buyck B."/>
            <person name="Bense V."/>
            <person name="Catcheside P."/>
            <person name="Chovatia M."/>
            <person name="Cooper J."/>
            <person name="Damon W."/>
            <person name="Desjardin D."/>
            <person name="Finy P."/>
            <person name="Geml J."/>
            <person name="Haridas S."/>
            <person name="Hughes K."/>
            <person name="Justo A."/>
            <person name="Karasinski D."/>
            <person name="Kautmanova I."/>
            <person name="Kiss B."/>
            <person name="Kocsube S."/>
            <person name="Kotiranta H."/>
            <person name="LaButti K.M."/>
            <person name="Lechner B.E."/>
            <person name="Liimatainen K."/>
            <person name="Lipzen A."/>
            <person name="Lukacs Z."/>
            <person name="Mihaltcheva S."/>
            <person name="Morgado L.N."/>
            <person name="Niskanen T."/>
            <person name="Noordeloos M.E."/>
            <person name="Ohm R.A."/>
            <person name="Ortiz-Santana B."/>
            <person name="Ovrebo C."/>
            <person name="Racz N."/>
            <person name="Riley R."/>
            <person name="Savchenko A."/>
            <person name="Shiryaev A."/>
            <person name="Soop K."/>
            <person name="Spirin V."/>
            <person name="Szebenyi C."/>
            <person name="Tomsovsky M."/>
            <person name="Tulloss R.E."/>
            <person name="Uehling J."/>
            <person name="Grigoriev I.V."/>
            <person name="Vagvolgyi C."/>
            <person name="Papp T."/>
            <person name="Martin F.M."/>
            <person name="Miettinen O."/>
            <person name="Hibbett D.S."/>
            <person name="Nagy L.G."/>
        </authorList>
    </citation>
    <scope>NUCLEOTIDE SEQUENCE [LARGE SCALE GENOMIC DNA]</scope>
    <source>
        <strain evidence="2 3">CBS 309.79</strain>
    </source>
</reference>
<proteinExistence type="predicted"/>
<dbReference type="EMBL" id="ML178852">
    <property type="protein sequence ID" value="TFK96949.1"/>
    <property type="molecule type" value="Genomic_DNA"/>
</dbReference>
<accession>A0A5C3Q7C7</accession>
<sequence>MSYHNPLHTAPSSSQRSTYSSLSGASSSSAHSTPKVLFPHRKMIPQSPPQSNSKWTAAMQSPNATPTRRINFDYAGYAGQGVPVRELASRAIPALMQMIANPGDSVGTLMPGVKTGTVTFKICVSWPGYPHVDWSRPLALSMPNGAPINRAQLAASVSQSIARFFEKTQYERPSDVRYAIGSATGTQINLGSVVLVSLDQVYEGVWMAQVGYDTRPQ</sequence>
<evidence type="ECO:0000313" key="3">
    <source>
        <dbReference type="Proteomes" id="UP000305067"/>
    </source>
</evidence>
<organism evidence="2 3">
    <name type="scientific">Pterulicium gracile</name>
    <dbReference type="NCBI Taxonomy" id="1884261"/>
    <lineage>
        <taxon>Eukaryota</taxon>
        <taxon>Fungi</taxon>
        <taxon>Dikarya</taxon>
        <taxon>Basidiomycota</taxon>
        <taxon>Agaricomycotina</taxon>
        <taxon>Agaricomycetes</taxon>
        <taxon>Agaricomycetidae</taxon>
        <taxon>Agaricales</taxon>
        <taxon>Pleurotineae</taxon>
        <taxon>Pterulaceae</taxon>
        <taxon>Pterulicium</taxon>
    </lineage>
</organism>
<dbReference type="OrthoDB" id="2662268at2759"/>
<gene>
    <name evidence="2" type="ORF">BDV98DRAFT_514557</name>
</gene>
<dbReference type="AlphaFoldDB" id="A0A5C3Q7C7"/>
<feature type="region of interest" description="Disordered" evidence="1">
    <location>
        <begin position="1"/>
        <end position="62"/>
    </location>
</feature>
<evidence type="ECO:0000256" key="1">
    <source>
        <dbReference type="SAM" id="MobiDB-lite"/>
    </source>
</evidence>
<protein>
    <submittedName>
        <fullName evidence="2">Uncharacterized protein</fullName>
    </submittedName>
</protein>
<keyword evidence="3" id="KW-1185">Reference proteome</keyword>
<feature type="compositionally biased region" description="Polar residues" evidence="1">
    <location>
        <begin position="49"/>
        <end position="62"/>
    </location>
</feature>
<dbReference type="Proteomes" id="UP000305067">
    <property type="component" value="Unassembled WGS sequence"/>
</dbReference>